<dbReference type="InterPro" id="IPR019740">
    <property type="entry name" value="Pyridox_Oxase_CS"/>
</dbReference>
<comment type="caution">
    <text evidence="5">Lacks conserved residue(s) required for the propagation of feature annotation.</text>
</comment>
<dbReference type="PIRSF" id="PIRSF000190">
    <property type="entry name" value="Pyd_amn-ph_oxd"/>
    <property type="match status" value="1"/>
</dbReference>
<dbReference type="GO" id="GO:0008615">
    <property type="term" value="P:pyridoxine biosynthetic process"/>
    <property type="evidence" value="ECO:0007669"/>
    <property type="project" value="UniProtKB-UniRule"/>
</dbReference>
<keyword evidence="2 5" id="KW-0285">Flavoprotein</keyword>
<dbReference type="SUPFAM" id="SSF50475">
    <property type="entry name" value="FMN-binding split barrel"/>
    <property type="match status" value="1"/>
</dbReference>
<dbReference type="InterPro" id="IPR012349">
    <property type="entry name" value="Split_barrel_FMN-bd"/>
</dbReference>
<feature type="binding site" evidence="5">
    <location>
        <begin position="214"/>
        <end position="216"/>
    </location>
    <ligand>
        <name>substrate</name>
    </ligand>
</feature>
<dbReference type="PANTHER" id="PTHR10851:SF0">
    <property type="entry name" value="PYRIDOXINE-5'-PHOSPHATE OXIDASE"/>
    <property type="match status" value="1"/>
</dbReference>
<evidence type="ECO:0000256" key="1">
    <source>
        <dbReference type="ARBA" id="ARBA00007301"/>
    </source>
</evidence>
<dbReference type="InterPro" id="IPR011576">
    <property type="entry name" value="Pyridox_Oxase_N"/>
</dbReference>
<dbReference type="NCBIfam" id="TIGR00558">
    <property type="entry name" value="pdxH"/>
    <property type="match status" value="1"/>
</dbReference>
<dbReference type="Pfam" id="PF01243">
    <property type="entry name" value="PNPOx_N"/>
    <property type="match status" value="1"/>
</dbReference>
<accession>A0A8J3NQD6</accession>
<dbReference type="UniPathway" id="UPA01068">
    <property type="reaction ID" value="UER00304"/>
</dbReference>
<feature type="domain" description="Pyridoxamine 5'-phosphate oxidase N-terminal" evidence="7">
    <location>
        <begin position="56"/>
        <end position="179"/>
    </location>
</feature>
<name>A0A8J3NQD6_9ACTN</name>
<feature type="binding site" evidence="5">
    <location>
        <position position="145"/>
    </location>
    <ligand>
        <name>substrate</name>
    </ligand>
</feature>
<dbReference type="EC" id="1.4.3.5" evidence="5"/>
<comment type="cofactor">
    <cofactor evidence="5 6">
        <name>FMN</name>
        <dbReference type="ChEBI" id="CHEBI:58210"/>
    </cofactor>
    <text evidence="5 6">Binds 1 FMN per subunit.</text>
</comment>
<feature type="binding site" evidence="5 6">
    <location>
        <begin position="83"/>
        <end position="88"/>
    </location>
    <ligand>
        <name>FMN</name>
        <dbReference type="ChEBI" id="CHEBI:58210"/>
    </ligand>
</feature>
<evidence type="ECO:0000256" key="4">
    <source>
        <dbReference type="ARBA" id="ARBA00023002"/>
    </source>
</evidence>
<feature type="binding site" evidence="5 6">
    <location>
        <position position="105"/>
    </location>
    <ligand>
        <name>FMN</name>
        <dbReference type="ChEBI" id="CHEBI:58210"/>
    </ligand>
</feature>
<dbReference type="HAMAP" id="MF_01629">
    <property type="entry name" value="PdxH"/>
    <property type="match status" value="1"/>
</dbReference>
<evidence type="ECO:0000313" key="9">
    <source>
        <dbReference type="EMBL" id="GIF89112.1"/>
    </source>
</evidence>
<comment type="catalytic activity">
    <reaction evidence="5">
        <text>pyridoxine 5'-phosphate + O2 = pyridoxal 5'-phosphate + H2O2</text>
        <dbReference type="Rhea" id="RHEA:15149"/>
        <dbReference type="ChEBI" id="CHEBI:15379"/>
        <dbReference type="ChEBI" id="CHEBI:16240"/>
        <dbReference type="ChEBI" id="CHEBI:58589"/>
        <dbReference type="ChEBI" id="CHEBI:597326"/>
        <dbReference type="EC" id="1.4.3.5"/>
    </reaction>
</comment>
<reference evidence="9 10" key="1">
    <citation type="submission" date="2021-01" db="EMBL/GenBank/DDBJ databases">
        <title>Whole genome shotgun sequence of Catellatospora chokoriensis NBRC 107358.</title>
        <authorList>
            <person name="Komaki H."/>
            <person name="Tamura T."/>
        </authorList>
    </citation>
    <scope>NUCLEOTIDE SEQUENCE [LARGE SCALE GENOMIC DNA]</scope>
    <source>
        <strain evidence="9 10">NBRC 107358</strain>
    </source>
</reference>
<dbReference type="AlphaFoldDB" id="A0A8J3NQD6"/>
<dbReference type="PROSITE" id="PS01064">
    <property type="entry name" value="PYRIDOX_OXIDASE"/>
    <property type="match status" value="1"/>
</dbReference>
<sequence length="239" mass="26960">MEHTLTTGPSAAPHDLARMRREYEPAAAQRPAVREEPLVEEHLAADWPTQFGRWFAEAVAAELPEPNAMIVATADAQGRPSSRTVLLKGYDERGFVFFTNYASRKGREALANPYASLLFPWFAMGRQVVVCGRIAPVDRHVSEEYFRLRPRGAQLGAWASAQSSVLPDRQALDDAYAAAEQSFPAEDDVPLPEHWGGLRVEPETVEFWQGRRSRLHDRLRFRREPDGGADRWIVERLAP</sequence>
<evidence type="ECO:0000259" key="8">
    <source>
        <dbReference type="Pfam" id="PF10590"/>
    </source>
</evidence>
<dbReference type="Proteomes" id="UP000619293">
    <property type="component" value="Unassembled WGS sequence"/>
</dbReference>
<feature type="binding site" evidence="5 6">
    <location>
        <position position="208"/>
    </location>
    <ligand>
        <name>FMN</name>
        <dbReference type="ChEBI" id="CHEBI:58210"/>
    </ligand>
</feature>
<keyword evidence="5" id="KW-0664">Pyridoxine biosynthesis</keyword>
<dbReference type="GO" id="GO:0010181">
    <property type="term" value="F:FMN binding"/>
    <property type="evidence" value="ECO:0007669"/>
    <property type="project" value="UniProtKB-UniRule"/>
</dbReference>
<comment type="pathway">
    <text evidence="5">Cofactor metabolism; pyridoxal 5'-phosphate salvage; pyridoxal 5'-phosphate from pyridoxamine 5'-phosphate: step 1/1.</text>
</comment>
<organism evidence="9 10">
    <name type="scientific">Catellatospora chokoriensis</name>
    <dbReference type="NCBI Taxonomy" id="310353"/>
    <lineage>
        <taxon>Bacteria</taxon>
        <taxon>Bacillati</taxon>
        <taxon>Actinomycetota</taxon>
        <taxon>Actinomycetes</taxon>
        <taxon>Micromonosporales</taxon>
        <taxon>Micromonosporaceae</taxon>
        <taxon>Catellatospora</taxon>
    </lineage>
</organism>
<dbReference type="NCBIfam" id="NF004231">
    <property type="entry name" value="PRK05679.1"/>
    <property type="match status" value="1"/>
</dbReference>
<evidence type="ECO:0000259" key="7">
    <source>
        <dbReference type="Pfam" id="PF01243"/>
    </source>
</evidence>
<dbReference type="Pfam" id="PF10590">
    <property type="entry name" value="PNP_phzG_C"/>
    <property type="match status" value="1"/>
</dbReference>
<keyword evidence="3 5" id="KW-0288">FMN</keyword>
<evidence type="ECO:0000256" key="3">
    <source>
        <dbReference type="ARBA" id="ARBA00022643"/>
    </source>
</evidence>
<comment type="catalytic activity">
    <reaction evidence="5">
        <text>pyridoxamine 5'-phosphate + O2 + H2O = pyridoxal 5'-phosphate + H2O2 + NH4(+)</text>
        <dbReference type="Rhea" id="RHEA:15817"/>
        <dbReference type="ChEBI" id="CHEBI:15377"/>
        <dbReference type="ChEBI" id="CHEBI:15379"/>
        <dbReference type="ChEBI" id="CHEBI:16240"/>
        <dbReference type="ChEBI" id="CHEBI:28938"/>
        <dbReference type="ChEBI" id="CHEBI:58451"/>
        <dbReference type="ChEBI" id="CHEBI:597326"/>
        <dbReference type="EC" id="1.4.3.5"/>
    </reaction>
</comment>
<evidence type="ECO:0000256" key="5">
    <source>
        <dbReference type="HAMAP-Rule" id="MF_01629"/>
    </source>
</evidence>
<comment type="caution">
    <text evidence="9">The sequence shown here is derived from an EMBL/GenBank/DDBJ whole genome shotgun (WGS) entry which is preliminary data.</text>
</comment>
<comment type="function">
    <text evidence="5">Catalyzes the oxidation of either pyridoxine 5'-phosphate (PNP) or pyridoxamine 5'-phosphate (PMP) into pyridoxal 5'-phosphate (PLP).</text>
</comment>
<feature type="binding site" evidence="5 6">
    <location>
        <begin position="162"/>
        <end position="163"/>
    </location>
    <ligand>
        <name>FMN</name>
        <dbReference type="ChEBI" id="CHEBI:58210"/>
    </ligand>
</feature>
<feature type="binding site" evidence="5 6">
    <location>
        <begin position="98"/>
        <end position="99"/>
    </location>
    <ligand>
        <name>FMN</name>
        <dbReference type="ChEBI" id="CHEBI:58210"/>
    </ligand>
</feature>
<feature type="binding site" evidence="5 6">
    <location>
        <position position="127"/>
    </location>
    <ligand>
        <name>FMN</name>
        <dbReference type="ChEBI" id="CHEBI:58210"/>
    </ligand>
</feature>
<dbReference type="EMBL" id="BONG01000012">
    <property type="protein sequence ID" value="GIF89112.1"/>
    <property type="molecule type" value="Genomic_DNA"/>
</dbReference>
<evidence type="ECO:0000256" key="6">
    <source>
        <dbReference type="PIRSR" id="PIRSR000190-2"/>
    </source>
</evidence>
<feature type="binding site" evidence="5">
    <location>
        <position position="149"/>
    </location>
    <ligand>
        <name>substrate</name>
    </ligand>
</feature>
<evidence type="ECO:0000256" key="2">
    <source>
        <dbReference type="ARBA" id="ARBA00022630"/>
    </source>
</evidence>
<dbReference type="PANTHER" id="PTHR10851">
    <property type="entry name" value="PYRIDOXINE-5-PHOSPHATE OXIDASE"/>
    <property type="match status" value="1"/>
</dbReference>
<comment type="subunit">
    <text evidence="5">Homodimer.</text>
</comment>
<protein>
    <recommendedName>
        <fullName evidence="5">Pyridoxine/pyridoxamine 5'-phosphate oxidase</fullName>
        <ecNumber evidence="5">1.4.3.5</ecNumber>
    </recommendedName>
    <alternativeName>
        <fullName evidence="5">PNP/PMP oxidase</fullName>
        <shortName evidence="5">PNPOx</shortName>
    </alternativeName>
    <alternativeName>
        <fullName evidence="5">Pyridoxal 5'-phosphate synthase</fullName>
    </alternativeName>
</protein>
<keyword evidence="10" id="KW-1185">Reference proteome</keyword>
<comment type="similarity">
    <text evidence="1 5">Belongs to the pyridoxamine 5'-phosphate oxidase family.</text>
</comment>
<feature type="domain" description="Pyridoxine 5'-phosphate oxidase dimerisation C-terminal" evidence="8">
    <location>
        <begin position="195"/>
        <end position="239"/>
    </location>
</feature>
<gene>
    <name evidence="9" type="primary">pdxH_1</name>
    <name evidence="5" type="synonym">pdxH</name>
    <name evidence="9" type="ORF">Cch02nite_25560</name>
</gene>
<feature type="binding site" evidence="5">
    <location>
        <position position="88"/>
    </location>
    <ligand>
        <name>substrate</name>
    </ligand>
</feature>
<dbReference type="GO" id="GO:0004733">
    <property type="term" value="F:pyridoxamine phosphate oxidase activity"/>
    <property type="evidence" value="ECO:0007669"/>
    <property type="project" value="UniProtKB-UniRule"/>
</dbReference>
<comment type="pathway">
    <text evidence="5">Cofactor metabolism; pyridoxal 5'-phosphate salvage; pyridoxal 5'-phosphate from pyridoxine 5'-phosphate: step 1/1.</text>
</comment>
<evidence type="ECO:0000313" key="10">
    <source>
        <dbReference type="Proteomes" id="UP000619293"/>
    </source>
</evidence>
<proteinExistence type="inferred from homology"/>
<keyword evidence="4 5" id="KW-0560">Oxidoreductase</keyword>
<dbReference type="InterPro" id="IPR019576">
    <property type="entry name" value="Pyridoxamine_oxidase_dimer_C"/>
</dbReference>
<feature type="binding site" evidence="5 6">
    <location>
        <position position="104"/>
    </location>
    <ligand>
        <name>FMN</name>
        <dbReference type="ChEBI" id="CHEBI:58210"/>
    </ligand>
</feature>
<feature type="binding site" evidence="5 6">
    <location>
        <position position="218"/>
    </location>
    <ligand>
        <name>FMN</name>
        <dbReference type="ChEBI" id="CHEBI:58210"/>
    </ligand>
</feature>
<dbReference type="InterPro" id="IPR000659">
    <property type="entry name" value="Pyridox_Oxase"/>
</dbReference>
<dbReference type="Gene3D" id="2.30.110.10">
    <property type="entry name" value="Electron Transport, Fmn-binding Protein, Chain A"/>
    <property type="match status" value="1"/>
</dbReference>